<protein>
    <submittedName>
        <fullName evidence="1">Uncharacterized protein</fullName>
    </submittedName>
</protein>
<reference evidence="1" key="1">
    <citation type="submission" date="2018-02" db="EMBL/GenBank/DDBJ databases">
        <title>Rhizophora mucronata_Transcriptome.</title>
        <authorList>
            <person name="Meera S.P."/>
            <person name="Sreeshan A."/>
            <person name="Augustine A."/>
        </authorList>
    </citation>
    <scope>NUCLEOTIDE SEQUENCE</scope>
    <source>
        <tissue evidence="1">Leaf</tissue>
    </source>
</reference>
<organism evidence="1">
    <name type="scientific">Rhizophora mucronata</name>
    <name type="common">Asiatic mangrove</name>
    <dbReference type="NCBI Taxonomy" id="61149"/>
    <lineage>
        <taxon>Eukaryota</taxon>
        <taxon>Viridiplantae</taxon>
        <taxon>Streptophyta</taxon>
        <taxon>Embryophyta</taxon>
        <taxon>Tracheophyta</taxon>
        <taxon>Spermatophyta</taxon>
        <taxon>Magnoliopsida</taxon>
        <taxon>eudicotyledons</taxon>
        <taxon>Gunneridae</taxon>
        <taxon>Pentapetalae</taxon>
        <taxon>rosids</taxon>
        <taxon>fabids</taxon>
        <taxon>Malpighiales</taxon>
        <taxon>Rhizophoraceae</taxon>
        <taxon>Rhizophora</taxon>
    </lineage>
</organism>
<evidence type="ECO:0000313" key="1">
    <source>
        <dbReference type="EMBL" id="MBX50782.1"/>
    </source>
</evidence>
<dbReference type="EMBL" id="GGEC01070298">
    <property type="protein sequence ID" value="MBX50782.1"/>
    <property type="molecule type" value="Transcribed_RNA"/>
</dbReference>
<sequence length="36" mass="4136">MLWVLCSGSLSTILVSRPIAWYKIRGNLDRLRMDGN</sequence>
<dbReference type="AlphaFoldDB" id="A0A2P2P7T1"/>
<proteinExistence type="predicted"/>
<accession>A0A2P2P7T1</accession>
<name>A0A2P2P7T1_RHIMU</name>